<name>A0AC60PWJ6_IXOPE</name>
<protein>
    <submittedName>
        <fullName evidence="1">Uncharacterized protein</fullName>
    </submittedName>
</protein>
<accession>A0AC60PWJ6</accession>
<dbReference type="EMBL" id="JABSTQ010009814">
    <property type="protein sequence ID" value="KAG0425654.1"/>
    <property type="molecule type" value="Genomic_DNA"/>
</dbReference>
<proteinExistence type="predicted"/>
<gene>
    <name evidence="1" type="ORF">HPB47_027207</name>
</gene>
<comment type="caution">
    <text evidence="1">The sequence shown here is derived from an EMBL/GenBank/DDBJ whole genome shotgun (WGS) entry which is preliminary data.</text>
</comment>
<sequence>AFAVLEMEKRHFFKASLEYVLMLQKVQERKKTEFVETILRFMYGWLTFYHQGHEVAKEFNSFNTDLQVRLQKASTRENFEATHCEAEHLMQKMLEKPQDAGSLNKMYTRQGYLLLMEKKHISTIWSKHYCQYQKENRKFTMIPYSQTVGKITTTDTFILKECIRRIHESIDKRFCFDLTTADRPNATTYTFQALSEDDCKHWLNAMDGKEPVRNIPVNNTPLPSFVCIQSGKVTRNVIINNFNTPPYNNAYDKRLIRLSHFVWRRNPSSIDPKRTEGVNLMDPEEWEVKTITSALKNYFRNLPEPLMTFRLHTAFISAAKQENKAQRMSAIETLVGQLPPENYRMVAMLVQHLKKVACYASTNLMTVSNLGVCFGPTLLRPEEETVAAIMDIKFCNVVVEILIENCDKMLKTPPSKAETKSLLGGRPHEANHSTGEAVQRDRPSTVYPPPSHPDTGQGYSSPALPLEQGHTQRAYTRPMSQPPDASTKRYGQALSATPPRAIPSHPALAIYNPSWPPQGNLPGDNSHINSNSSSTESLSSRSNASFSHHSPIPGVRDYHSPAHATDVSKSSQSSTPVPPYTGKRVRTLYACVGENKSELSFEPNQIIHDVKPSRERGWLEGWLNGRCGLVPENYVEFLQ</sequence>
<reference evidence="1 2" key="1">
    <citation type="journal article" date="2020" name="Cell">
        <title>Large-Scale Comparative Analyses of Tick Genomes Elucidate Their Genetic Diversity and Vector Capacities.</title>
        <authorList>
            <consortium name="Tick Genome and Microbiome Consortium (TIGMIC)"/>
            <person name="Jia N."/>
            <person name="Wang J."/>
            <person name="Shi W."/>
            <person name="Du L."/>
            <person name="Sun Y."/>
            <person name="Zhan W."/>
            <person name="Jiang J.F."/>
            <person name="Wang Q."/>
            <person name="Zhang B."/>
            <person name="Ji P."/>
            <person name="Bell-Sakyi L."/>
            <person name="Cui X.M."/>
            <person name="Yuan T.T."/>
            <person name="Jiang B.G."/>
            <person name="Yang W.F."/>
            <person name="Lam T.T."/>
            <person name="Chang Q.C."/>
            <person name="Ding S.J."/>
            <person name="Wang X.J."/>
            <person name="Zhu J.G."/>
            <person name="Ruan X.D."/>
            <person name="Zhao L."/>
            <person name="Wei J.T."/>
            <person name="Ye R.Z."/>
            <person name="Que T.C."/>
            <person name="Du C.H."/>
            <person name="Zhou Y.H."/>
            <person name="Cheng J.X."/>
            <person name="Dai P.F."/>
            <person name="Guo W.B."/>
            <person name="Han X.H."/>
            <person name="Huang E.J."/>
            <person name="Li L.F."/>
            <person name="Wei W."/>
            <person name="Gao Y.C."/>
            <person name="Liu J.Z."/>
            <person name="Shao H.Z."/>
            <person name="Wang X."/>
            <person name="Wang C.C."/>
            <person name="Yang T.C."/>
            <person name="Huo Q.B."/>
            <person name="Li W."/>
            <person name="Chen H.Y."/>
            <person name="Chen S.E."/>
            <person name="Zhou L.G."/>
            <person name="Ni X.B."/>
            <person name="Tian J.H."/>
            <person name="Sheng Y."/>
            <person name="Liu T."/>
            <person name="Pan Y.S."/>
            <person name="Xia L.Y."/>
            <person name="Li J."/>
            <person name="Zhao F."/>
            <person name="Cao W.C."/>
        </authorList>
    </citation>
    <scope>NUCLEOTIDE SEQUENCE [LARGE SCALE GENOMIC DNA]</scope>
    <source>
        <strain evidence="1">Iper-2018</strain>
    </source>
</reference>
<dbReference type="Proteomes" id="UP000805193">
    <property type="component" value="Unassembled WGS sequence"/>
</dbReference>
<evidence type="ECO:0000313" key="1">
    <source>
        <dbReference type="EMBL" id="KAG0425654.1"/>
    </source>
</evidence>
<evidence type="ECO:0000313" key="2">
    <source>
        <dbReference type="Proteomes" id="UP000805193"/>
    </source>
</evidence>
<organism evidence="1 2">
    <name type="scientific">Ixodes persulcatus</name>
    <name type="common">Taiga tick</name>
    <dbReference type="NCBI Taxonomy" id="34615"/>
    <lineage>
        <taxon>Eukaryota</taxon>
        <taxon>Metazoa</taxon>
        <taxon>Ecdysozoa</taxon>
        <taxon>Arthropoda</taxon>
        <taxon>Chelicerata</taxon>
        <taxon>Arachnida</taxon>
        <taxon>Acari</taxon>
        <taxon>Parasitiformes</taxon>
        <taxon>Ixodida</taxon>
        <taxon>Ixodoidea</taxon>
        <taxon>Ixodidae</taxon>
        <taxon>Ixodinae</taxon>
        <taxon>Ixodes</taxon>
    </lineage>
</organism>
<feature type="non-terminal residue" evidence="1">
    <location>
        <position position="1"/>
    </location>
</feature>
<keyword evidence="2" id="KW-1185">Reference proteome</keyword>